<evidence type="ECO:0000259" key="2">
    <source>
        <dbReference type="PROSITE" id="PS50878"/>
    </source>
</evidence>
<dbReference type="RefSeq" id="WP_223930268.1">
    <property type="nucleotide sequence ID" value="NZ_BPTU01000001.1"/>
</dbReference>
<dbReference type="PANTHER" id="PTHR34047:SF8">
    <property type="entry name" value="PROTEIN YKFC"/>
    <property type="match status" value="1"/>
</dbReference>
<dbReference type="InterPro" id="IPR000477">
    <property type="entry name" value="RT_dom"/>
</dbReference>
<dbReference type="InterPro" id="IPR051083">
    <property type="entry name" value="GrpII_Intron_Splice-Mob/Def"/>
</dbReference>
<feature type="domain" description="Reverse transcriptase" evidence="2">
    <location>
        <begin position="1"/>
        <end position="251"/>
    </location>
</feature>
<organism evidence="3 4">
    <name type="scientific">Prevotella lacticifex</name>
    <dbReference type="NCBI Taxonomy" id="2854755"/>
    <lineage>
        <taxon>Bacteria</taxon>
        <taxon>Pseudomonadati</taxon>
        <taxon>Bacteroidota</taxon>
        <taxon>Bacteroidia</taxon>
        <taxon>Bacteroidales</taxon>
        <taxon>Prevotellaceae</taxon>
        <taxon>Prevotella</taxon>
    </lineage>
</organism>
<proteinExistence type="inferred from homology"/>
<reference evidence="3" key="1">
    <citation type="journal article" date="2022" name="Int. J. Syst. Evol. Microbiol.">
        <title>Prevotella lacticifex sp. nov., isolated from the rumen of cows.</title>
        <authorList>
            <person name="Shinkai T."/>
            <person name="Ikeyama N."/>
            <person name="Kumagai M."/>
            <person name="Ohmori H."/>
            <person name="Sakamoto M."/>
            <person name="Ohkuma M."/>
            <person name="Mitsumori M."/>
        </authorList>
    </citation>
    <scope>NUCLEOTIDE SEQUENCE</scope>
    <source>
        <strain evidence="3">R5076</strain>
    </source>
</reference>
<keyword evidence="4" id="KW-1185">Reference proteome</keyword>
<dbReference type="InterPro" id="IPR043128">
    <property type="entry name" value="Rev_trsase/Diguanyl_cyclase"/>
</dbReference>
<dbReference type="Gene3D" id="3.30.70.270">
    <property type="match status" value="1"/>
</dbReference>
<comment type="similarity">
    <text evidence="1">Belongs to the bacterial reverse transcriptase family.</text>
</comment>
<evidence type="ECO:0000256" key="1">
    <source>
        <dbReference type="ARBA" id="ARBA00034120"/>
    </source>
</evidence>
<dbReference type="InterPro" id="IPR043502">
    <property type="entry name" value="DNA/RNA_pol_sf"/>
</dbReference>
<dbReference type="SUPFAM" id="SSF56672">
    <property type="entry name" value="DNA/RNA polymerases"/>
    <property type="match status" value="1"/>
</dbReference>
<sequence length="413" mass="48214">MDDAFDEVVGGLESKERREHYEAQREGIISRLTAKIGSGTFRITHYEQFWVQDGPKRRLIQSPSVTDRIGCNAVMRVVEKYIYPTIIKTSAASIKGRGMHRLYRKMRTDVRHDREGTKYFYMCDIRKFYESVDQDLTFEILKGYIKDPVVLPMLESFIRLMPKGLSIGLRSSQCFGNMLLSKMGHRLKEKEGVRYLYIYCDDIRVYGATKKWLWHIRDIIHEEIESLGLEIKPSEAVKPTTEGNDFLGYIDYGDHSRLRKRTKQKAARKLARIKSRKRRQKIIGSFKGMAKWGDCKHLYRTLTGKDMEEFKDFGLQYVADDGKKRFAGETIKLHQLTNMHISITDFEENVDTANGKRTLVSFKYDNGTPAKYFTADKQQLYFLRRLSEMHKIPFGTVIKSESYGNGKVRYIFT</sequence>
<dbReference type="CDD" id="cd01646">
    <property type="entry name" value="RT_Bac_retron_I"/>
    <property type="match status" value="1"/>
</dbReference>
<dbReference type="GeneID" id="72466932"/>
<dbReference type="PANTHER" id="PTHR34047">
    <property type="entry name" value="NUCLEAR INTRON MATURASE 1, MITOCHONDRIAL-RELATED"/>
    <property type="match status" value="1"/>
</dbReference>
<name>A0A9R1CAH0_9BACT</name>
<dbReference type="AlphaFoldDB" id="A0A9R1CAH0"/>
<accession>A0A9R1CAH0</accession>
<evidence type="ECO:0000313" key="4">
    <source>
        <dbReference type="Proteomes" id="UP000825483"/>
    </source>
</evidence>
<dbReference type="Pfam" id="PF00078">
    <property type="entry name" value="RVT_1"/>
    <property type="match status" value="1"/>
</dbReference>
<gene>
    <name evidence="3" type="ORF">PRLR5076_18770</name>
</gene>
<dbReference type="EMBL" id="BPUB01000002">
    <property type="protein sequence ID" value="GJG59026.1"/>
    <property type="molecule type" value="Genomic_DNA"/>
</dbReference>
<comment type="caution">
    <text evidence="3">The sequence shown here is derived from an EMBL/GenBank/DDBJ whole genome shotgun (WGS) entry which is preliminary data.</text>
</comment>
<dbReference type="Proteomes" id="UP000825483">
    <property type="component" value="Unassembled WGS sequence"/>
</dbReference>
<protein>
    <recommendedName>
        <fullName evidence="2">Reverse transcriptase domain-containing protein</fullName>
    </recommendedName>
</protein>
<evidence type="ECO:0000313" key="3">
    <source>
        <dbReference type="EMBL" id="GJG59026.1"/>
    </source>
</evidence>
<dbReference type="PROSITE" id="PS50878">
    <property type="entry name" value="RT_POL"/>
    <property type="match status" value="1"/>
</dbReference>